<feature type="transmembrane region" description="Helical" evidence="1">
    <location>
        <begin position="38"/>
        <end position="58"/>
    </location>
</feature>
<evidence type="ECO:0000313" key="3">
    <source>
        <dbReference type="EMBL" id="SMB97256.1"/>
    </source>
</evidence>
<evidence type="ECO:0000313" key="4">
    <source>
        <dbReference type="Proteomes" id="UP000192569"/>
    </source>
</evidence>
<keyword evidence="4" id="KW-1185">Reference proteome</keyword>
<protein>
    <submittedName>
        <fullName evidence="3">Tripartite tricarboxylate transporter TctB family protein</fullName>
    </submittedName>
</protein>
<sequence length="163" mass="17873">MTRISGNMAGALTIGIITAVYLYEAFKLPFGSAAAPGMGFMPVLTGMSVILLCLMLLAKELLFSQAPTSSSVQERDLWEEEEGGESSGYRKPLMLIIILLLYPLALTYLGFIISSILLLYTSLRIMEYRNWLICLAVAVLTAVVANIVFSHWLGIYFPKGILG</sequence>
<feature type="transmembrane region" description="Helical" evidence="1">
    <location>
        <begin position="132"/>
        <end position="157"/>
    </location>
</feature>
<evidence type="ECO:0000256" key="1">
    <source>
        <dbReference type="SAM" id="Phobius"/>
    </source>
</evidence>
<reference evidence="3 4" key="1">
    <citation type="submission" date="2017-04" db="EMBL/GenBank/DDBJ databases">
        <authorList>
            <person name="Afonso C.L."/>
            <person name="Miller P.J."/>
            <person name="Scott M.A."/>
            <person name="Spackman E."/>
            <person name="Goraichik I."/>
            <person name="Dimitrov K.M."/>
            <person name="Suarez D.L."/>
            <person name="Swayne D.E."/>
        </authorList>
    </citation>
    <scope>NUCLEOTIDE SEQUENCE [LARGE SCALE GENOMIC DNA]</scope>
    <source>
        <strain evidence="3 4">ToBE</strain>
    </source>
</reference>
<feature type="transmembrane region" description="Helical" evidence="1">
    <location>
        <begin position="93"/>
        <end position="120"/>
    </location>
</feature>
<organism evidence="3 4">
    <name type="scientific">Thermanaeromonas toyohensis ToBE</name>
    <dbReference type="NCBI Taxonomy" id="698762"/>
    <lineage>
        <taxon>Bacteria</taxon>
        <taxon>Bacillati</taxon>
        <taxon>Bacillota</taxon>
        <taxon>Clostridia</taxon>
        <taxon>Neomoorellales</taxon>
        <taxon>Neomoorellaceae</taxon>
        <taxon>Thermanaeromonas</taxon>
    </lineage>
</organism>
<feature type="domain" description="DUF1468" evidence="2">
    <location>
        <begin position="9"/>
        <end position="158"/>
    </location>
</feature>
<dbReference type="OrthoDB" id="1683461at2"/>
<dbReference type="Proteomes" id="UP000192569">
    <property type="component" value="Chromosome I"/>
</dbReference>
<dbReference type="STRING" id="698762.SAMN00808754_1795"/>
<evidence type="ECO:0000259" key="2">
    <source>
        <dbReference type="Pfam" id="PF07331"/>
    </source>
</evidence>
<keyword evidence="1" id="KW-1133">Transmembrane helix</keyword>
<dbReference type="Pfam" id="PF07331">
    <property type="entry name" value="TctB"/>
    <property type="match status" value="1"/>
</dbReference>
<keyword evidence="1" id="KW-0472">Membrane</keyword>
<keyword evidence="1" id="KW-0812">Transmembrane</keyword>
<dbReference type="AlphaFoldDB" id="A0A1W1VVA1"/>
<dbReference type="EMBL" id="LT838272">
    <property type="protein sequence ID" value="SMB97256.1"/>
    <property type="molecule type" value="Genomic_DNA"/>
</dbReference>
<dbReference type="RefSeq" id="WP_084665392.1">
    <property type="nucleotide sequence ID" value="NZ_LT838272.1"/>
</dbReference>
<dbReference type="InterPro" id="IPR009936">
    <property type="entry name" value="DUF1468"/>
</dbReference>
<accession>A0A1W1VVA1</accession>
<name>A0A1W1VVA1_9FIRM</name>
<gene>
    <name evidence="3" type="ORF">SAMN00808754_1795</name>
</gene>
<proteinExistence type="predicted"/>
<feature type="transmembrane region" description="Helical" evidence="1">
    <location>
        <begin position="6"/>
        <end position="26"/>
    </location>
</feature>